<evidence type="ECO:0000313" key="1">
    <source>
        <dbReference type="EMBL" id="CAG8816198.1"/>
    </source>
</evidence>
<comment type="caution">
    <text evidence="1">The sequence shown here is derived from an EMBL/GenBank/DDBJ whole genome shotgun (WGS) entry which is preliminary data.</text>
</comment>
<evidence type="ECO:0000313" key="2">
    <source>
        <dbReference type="Proteomes" id="UP000789920"/>
    </source>
</evidence>
<feature type="non-terminal residue" evidence="1">
    <location>
        <position position="1"/>
    </location>
</feature>
<accession>A0ACA9RYL6</accession>
<proteinExistence type="predicted"/>
<feature type="non-terminal residue" evidence="1">
    <location>
        <position position="79"/>
    </location>
</feature>
<protein>
    <submittedName>
        <fullName evidence="1">5415_t:CDS:1</fullName>
    </submittedName>
</protein>
<sequence length="79" mass="8318">ANNDVSRMEITGNIVITKELPPEAFWVVDESATDLDVCLSGFSDGADEVDEAGVVDVALGALVELLLSTTKLRLPPSST</sequence>
<gene>
    <name evidence="1" type="ORF">RPERSI_LOCUS24401</name>
</gene>
<keyword evidence="2" id="KW-1185">Reference proteome</keyword>
<dbReference type="Proteomes" id="UP000789920">
    <property type="component" value="Unassembled WGS sequence"/>
</dbReference>
<reference evidence="1" key="1">
    <citation type="submission" date="2021-06" db="EMBL/GenBank/DDBJ databases">
        <authorList>
            <person name="Kallberg Y."/>
            <person name="Tangrot J."/>
            <person name="Rosling A."/>
        </authorList>
    </citation>
    <scope>NUCLEOTIDE SEQUENCE</scope>
    <source>
        <strain evidence="1">MA461A</strain>
    </source>
</reference>
<dbReference type="EMBL" id="CAJVQC010078274">
    <property type="protein sequence ID" value="CAG8816198.1"/>
    <property type="molecule type" value="Genomic_DNA"/>
</dbReference>
<organism evidence="1 2">
    <name type="scientific">Racocetra persica</name>
    <dbReference type="NCBI Taxonomy" id="160502"/>
    <lineage>
        <taxon>Eukaryota</taxon>
        <taxon>Fungi</taxon>
        <taxon>Fungi incertae sedis</taxon>
        <taxon>Mucoromycota</taxon>
        <taxon>Glomeromycotina</taxon>
        <taxon>Glomeromycetes</taxon>
        <taxon>Diversisporales</taxon>
        <taxon>Gigasporaceae</taxon>
        <taxon>Racocetra</taxon>
    </lineage>
</organism>
<name>A0ACA9RYL6_9GLOM</name>